<evidence type="ECO:0000256" key="2">
    <source>
        <dbReference type="SAM" id="MobiDB-lite"/>
    </source>
</evidence>
<feature type="compositionally biased region" description="Acidic residues" evidence="2">
    <location>
        <begin position="420"/>
        <end position="436"/>
    </location>
</feature>
<feature type="region of interest" description="Disordered" evidence="2">
    <location>
        <begin position="398"/>
        <end position="482"/>
    </location>
</feature>
<feature type="compositionally biased region" description="Basic residues" evidence="2">
    <location>
        <begin position="523"/>
        <end position="547"/>
    </location>
</feature>
<accession>A0A139ISG3</accession>
<feature type="compositionally biased region" description="Basic and acidic residues" evidence="2">
    <location>
        <begin position="410"/>
        <end position="419"/>
    </location>
</feature>
<gene>
    <name evidence="4" type="ORF">AC579_9058</name>
</gene>
<evidence type="ECO:0000313" key="5">
    <source>
        <dbReference type="Proteomes" id="UP000073492"/>
    </source>
</evidence>
<feature type="chain" id="PRO_5007297684" evidence="3">
    <location>
        <begin position="17"/>
        <end position="547"/>
    </location>
</feature>
<keyword evidence="5" id="KW-1185">Reference proteome</keyword>
<reference evidence="4 5" key="1">
    <citation type="submission" date="2015-07" db="EMBL/GenBank/DDBJ databases">
        <title>Comparative genomics of the Sigatoka disease complex on banana suggests a link between parallel evolutionary changes in Pseudocercospora fijiensis and Pseudocercospora eumusae and increased virulence on the banana host.</title>
        <authorList>
            <person name="Chang T.-C."/>
            <person name="Salvucci A."/>
            <person name="Crous P.W."/>
            <person name="Stergiopoulos I."/>
        </authorList>
    </citation>
    <scope>NUCLEOTIDE SEQUENCE [LARGE SCALE GENOMIC DNA]</scope>
    <source>
        <strain evidence="4 5">CBS 116634</strain>
    </source>
</reference>
<feature type="compositionally biased region" description="Basic and acidic residues" evidence="2">
    <location>
        <begin position="454"/>
        <end position="463"/>
    </location>
</feature>
<keyword evidence="1" id="KW-0175">Coiled coil</keyword>
<organism evidence="4 5">
    <name type="scientific">Pseudocercospora musae</name>
    <dbReference type="NCBI Taxonomy" id="113226"/>
    <lineage>
        <taxon>Eukaryota</taxon>
        <taxon>Fungi</taxon>
        <taxon>Dikarya</taxon>
        <taxon>Ascomycota</taxon>
        <taxon>Pezizomycotina</taxon>
        <taxon>Dothideomycetes</taxon>
        <taxon>Dothideomycetidae</taxon>
        <taxon>Mycosphaerellales</taxon>
        <taxon>Mycosphaerellaceae</taxon>
        <taxon>Pseudocercospora</taxon>
    </lineage>
</organism>
<dbReference type="OrthoDB" id="3627975at2759"/>
<dbReference type="Proteomes" id="UP000073492">
    <property type="component" value="Unassembled WGS sequence"/>
</dbReference>
<feature type="signal peptide" evidence="3">
    <location>
        <begin position="1"/>
        <end position="16"/>
    </location>
</feature>
<dbReference type="EMBL" id="LFZO01000016">
    <property type="protein sequence ID" value="KXT17679.1"/>
    <property type="molecule type" value="Genomic_DNA"/>
</dbReference>
<proteinExistence type="predicted"/>
<dbReference type="AlphaFoldDB" id="A0A139ISG3"/>
<protein>
    <submittedName>
        <fullName evidence="4">Uncharacterized protein</fullName>
    </submittedName>
</protein>
<evidence type="ECO:0000256" key="1">
    <source>
        <dbReference type="SAM" id="Coils"/>
    </source>
</evidence>
<feature type="coiled-coil region" evidence="1">
    <location>
        <begin position="266"/>
        <end position="293"/>
    </location>
</feature>
<name>A0A139ISG3_9PEZI</name>
<keyword evidence="3" id="KW-0732">Signal</keyword>
<feature type="region of interest" description="Disordered" evidence="2">
    <location>
        <begin position="520"/>
        <end position="547"/>
    </location>
</feature>
<comment type="caution">
    <text evidence="4">The sequence shown here is derived from an EMBL/GenBank/DDBJ whole genome shotgun (WGS) entry which is preliminary data.</text>
</comment>
<evidence type="ECO:0000313" key="4">
    <source>
        <dbReference type="EMBL" id="KXT17679.1"/>
    </source>
</evidence>
<sequence length="547" mass="60914">MRFQLTTLLAATAVLSAPIEPEVEPVSLIARAVVAPNQSTCSGYRDAFANIGTSAFKVSIGREYLGAGRCPELRAKVGKHFDLEAFRCRGANGNKNTVIAMTSNMHADNLANVNKALKAAYPEINFSCPTKSSAITTNVSSVLAPSGGMKLNTFIVHLQTILHVLSHLMNIRAQDLGSRFTTWAFWLWRHVLSLGIYHPFVEMSSRTSSFPYNFYDGVDQVFAHPSSKNHSSLQTRPSRISHRNQRNNIYRPGKTSEITMADYQIYQVKLGEIEELKNEIEAVEDAIRTMLASEAAPEHEEKGFLDRLRSKAVVLYAQYDLSNIEALLIWCLVGAANGTLSEEYAAKMPSWEASRRICKGHLIFARTQRQVVMAATMPPVPQEATVFAARLLEAEEAETAENPVVLEDSESSRTLRGDSDEQEWETVSEEDVDLTEPDSSYTMQGDSADAGSEAGHDTDRESGGDESETLLSSVEDAGEDEGTRIRTKWKIPSHKRRTCMIYNRRVGEWQRYQSGGFLESALARRKKQATHPRPPKARKSRTFSKNN</sequence>
<evidence type="ECO:0000256" key="3">
    <source>
        <dbReference type="SAM" id="SignalP"/>
    </source>
</evidence>